<proteinExistence type="predicted"/>
<dbReference type="OrthoDB" id="10060702at2759"/>
<dbReference type="Proteomes" id="UP000582659">
    <property type="component" value="Unassembled WGS sequence"/>
</dbReference>
<evidence type="ECO:0000256" key="1">
    <source>
        <dbReference type="SAM" id="MobiDB-lite"/>
    </source>
</evidence>
<dbReference type="EMBL" id="CAJFCV020000001">
    <property type="protein sequence ID" value="CAG9090147.1"/>
    <property type="molecule type" value="Genomic_DNA"/>
</dbReference>
<name>A0A1I7S1Z3_BURXY</name>
<dbReference type="WBParaSite" id="BXY_0702100.1">
    <property type="protein sequence ID" value="BXY_0702100.1"/>
    <property type="gene ID" value="BXY_0702100"/>
</dbReference>
<reference evidence="3" key="2">
    <citation type="submission" date="2020-08" db="EMBL/GenBank/DDBJ databases">
        <authorList>
            <person name="Kikuchi T."/>
        </authorList>
    </citation>
    <scope>NUCLEOTIDE SEQUENCE</scope>
    <source>
        <strain evidence="2">Ka4C1</strain>
    </source>
</reference>
<evidence type="ECO:0000313" key="6">
    <source>
        <dbReference type="WBParaSite" id="BXY_0702100.1"/>
    </source>
</evidence>
<dbReference type="Proteomes" id="UP000659654">
    <property type="component" value="Unassembled WGS sequence"/>
</dbReference>
<evidence type="ECO:0000313" key="2">
    <source>
        <dbReference type="EMBL" id="CAD5212272.1"/>
    </source>
</evidence>
<evidence type="ECO:0000313" key="3">
    <source>
        <dbReference type="EMBL" id="CAG9090147.1"/>
    </source>
</evidence>
<dbReference type="Gene3D" id="2.30.29.30">
    <property type="entry name" value="Pleckstrin-homology domain (PH domain)/Phosphotyrosine-binding domain (PTB)"/>
    <property type="match status" value="1"/>
</dbReference>
<dbReference type="Proteomes" id="UP000095284">
    <property type="component" value="Unplaced"/>
</dbReference>
<dbReference type="InterPro" id="IPR011993">
    <property type="entry name" value="PH-like_dom_sf"/>
</dbReference>
<feature type="region of interest" description="Disordered" evidence="1">
    <location>
        <begin position="164"/>
        <end position="194"/>
    </location>
</feature>
<reference evidence="6" key="1">
    <citation type="submission" date="2016-11" db="UniProtKB">
        <authorList>
            <consortium name="WormBaseParasite"/>
        </authorList>
    </citation>
    <scope>IDENTIFICATION</scope>
</reference>
<protein>
    <submittedName>
        <fullName evidence="2">(pine wood nematode) hypothetical protein</fullName>
    </submittedName>
</protein>
<dbReference type="SUPFAM" id="SSF50729">
    <property type="entry name" value="PH domain-like"/>
    <property type="match status" value="1"/>
</dbReference>
<keyword evidence="5" id="KW-1185">Reference proteome</keyword>
<sequence length="194" mass="21860">MSTVRSDDIPTLDYLGVIKVFTQTAEPSTGGPSTSSSQNDWTRSLEEQIIDQIDCAQITGELPRTANKKTVPLKIHVSTLGVKFVNPKSNHCTQRLAMHKLIQCICFDADHDGLINLVILEQLNGSDHGLAHLFQTGDERIADQLCRQVGEAFYQLEEEARERAQAEQQRREAAKKERERLKRQKSTESSRKVT</sequence>
<dbReference type="AlphaFoldDB" id="A0A1I7S1Z3"/>
<organism evidence="4 6">
    <name type="scientific">Bursaphelenchus xylophilus</name>
    <name type="common">Pinewood nematode worm</name>
    <name type="synonym">Aphelenchoides xylophilus</name>
    <dbReference type="NCBI Taxonomy" id="6326"/>
    <lineage>
        <taxon>Eukaryota</taxon>
        <taxon>Metazoa</taxon>
        <taxon>Ecdysozoa</taxon>
        <taxon>Nematoda</taxon>
        <taxon>Chromadorea</taxon>
        <taxon>Rhabditida</taxon>
        <taxon>Tylenchina</taxon>
        <taxon>Tylenchomorpha</taxon>
        <taxon>Aphelenchoidea</taxon>
        <taxon>Aphelenchoididae</taxon>
        <taxon>Bursaphelenchus</taxon>
    </lineage>
</organism>
<dbReference type="SMR" id="A0A1I7S1Z3"/>
<evidence type="ECO:0000313" key="5">
    <source>
        <dbReference type="Proteomes" id="UP000659654"/>
    </source>
</evidence>
<dbReference type="EMBL" id="CAJFDI010000001">
    <property type="protein sequence ID" value="CAD5212272.1"/>
    <property type="molecule type" value="Genomic_DNA"/>
</dbReference>
<evidence type="ECO:0000313" key="4">
    <source>
        <dbReference type="Proteomes" id="UP000095284"/>
    </source>
</evidence>
<gene>
    <name evidence="2" type="ORF">BXYJ_LOCUS2837</name>
</gene>
<accession>A0A1I7S1Z3</accession>